<evidence type="ECO:0000256" key="1">
    <source>
        <dbReference type="ARBA" id="ARBA00023015"/>
    </source>
</evidence>
<dbReference type="InterPro" id="IPR014322">
    <property type="entry name" value="RNA_pol_sigma-B/F/G"/>
</dbReference>
<feature type="domain" description="RNA polymerase sigma-70 region 4" evidence="7">
    <location>
        <begin position="218"/>
        <end position="265"/>
    </location>
</feature>
<name>A0ABS7Q977_9ACTN</name>
<keyword evidence="9" id="KW-1185">Reference proteome</keyword>
<keyword evidence="3" id="KW-0238">DNA-binding</keyword>
<dbReference type="InterPro" id="IPR013325">
    <property type="entry name" value="RNA_pol_sigma_r2"/>
</dbReference>
<dbReference type="NCBIfam" id="TIGR02937">
    <property type="entry name" value="sigma70-ECF"/>
    <property type="match status" value="1"/>
</dbReference>
<dbReference type="Gene3D" id="1.20.140.160">
    <property type="match status" value="1"/>
</dbReference>
<dbReference type="CDD" id="cd06171">
    <property type="entry name" value="Sigma70_r4"/>
    <property type="match status" value="1"/>
</dbReference>
<dbReference type="Gene3D" id="1.20.120.1810">
    <property type="match status" value="1"/>
</dbReference>
<feature type="region of interest" description="Disordered" evidence="5">
    <location>
        <begin position="1"/>
        <end position="28"/>
    </location>
</feature>
<dbReference type="RefSeq" id="WP_222963982.1">
    <property type="nucleotide sequence ID" value="NZ_JAINZZ010000022.1"/>
</dbReference>
<dbReference type="PANTHER" id="PTHR30385:SF4">
    <property type="entry name" value="RNA POLYMERASE SIGMA-E FACTOR"/>
    <property type="match status" value="1"/>
</dbReference>
<dbReference type="Pfam" id="PF04545">
    <property type="entry name" value="Sigma70_r4"/>
    <property type="match status" value="1"/>
</dbReference>
<sequence>MASARTAASDTRHASPGHGPGAHDEPAGADDLFRRMAASRGAEREALRQELVMAWMPMARRLARRYRDRGEFAEDLEQVAALGLIKAVDGFDPGYGHAFATYAVPTIDGELKRHFRDYTWAVHVPRSVKEKRAKVRTAIQQMETGVSKGTPAASDLAARTGLPEADVHTALCAMTSYTPLSLDAPAGGGREQTIAETTGASDPALDAVIDREATKPQLRALPDREAAVLFLRFFRDMKQREIADALGLSQMHVSRLLRATCEEIRRTILENSAPV</sequence>
<keyword evidence="1" id="KW-0805">Transcription regulation</keyword>
<evidence type="ECO:0000259" key="7">
    <source>
        <dbReference type="Pfam" id="PF04545"/>
    </source>
</evidence>
<comment type="caution">
    <text evidence="8">The sequence shown here is derived from an EMBL/GenBank/DDBJ whole genome shotgun (WGS) entry which is preliminary data.</text>
</comment>
<reference evidence="8 9" key="1">
    <citation type="submission" date="2021-08" db="EMBL/GenBank/DDBJ databases">
        <title>WGS of actinomycetes from Thailand.</title>
        <authorList>
            <person name="Thawai C."/>
        </authorList>
    </citation>
    <scope>NUCLEOTIDE SEQUENCE [LARGE SCALE GENOMIC DNA]</scope>
    <source>
        <strain evidence="8 9">PLK6-54</strain>
    </source>
</reference>
<dbReference type="EMBL" id="JAINZZ010000022">
    <property type="protein sequence ID" value="MBY8879710.1"/>
    <property type="molecule type" value="Genomic_DNA"/>
</dbReference>
<dbReference type="InterPro" id="IPR000943">
    <property type="entry name" value="RNA_pol_sigma70"/>
</dbReference>
<evidence type="ECO:0000256" key="4">
    <source>
        <dbReference type="ARBA" id="ARBA00023163"/>
    </source>
</evidence>
<proteinExistence type="predicted"/>
<dbReference type="SUPFAM" id="SSF88659">
    <property type="entry name" value="Sigma3 and sigma4 domains of RNA polymerase sigma factors"/>
    <property type="match status" value="2"/>
</dbReference>
<dbReference type="SUPFAM" id="SSF88946">
    <property type="entry name" value="Sigma2 domain of RNA polymerase sigma factors"/>
    <property type="match status" value="1"/>
</dbReference>
<keyword evidence="4" id="KW-0804">Transcription</keyword>
<dbReference type="InterPro" id="IPR013324">
    <property type="entry name" value="RNA_pol_sigma_r3/r4-like"/>
</dbReference>
<accession>A0ABS7Q977</accession>
<evidence type="ECO:0000313" key="8">
    <source>
        <dbReference type="EMBL" id="MBY8879710.1"/>
    </source>
</evidence>
<evidence type="ECO:0000256" key="5">
    <source>
        <dbReference type="SAM" id="MobiDB-lite"/>
    </source>
</evidence>
<gene>
    <name evidence="8" type="ORF">K7862_18995</name>
</gene>
<keyword evidence="2" id="KW-0731">Sigma factor</keyword>
<dbReference type="PANTHER" id="PTHR30385">
    <property type="entry name" value="SIGMA FACTOR F FLAGELLAR"/>
    <property type="match status" value="1"/>
</dbReference>
<dbReference type="Proteomes" id="UP000778578">
    <property type="component" value="Unassembled WGS sequence"/>
</dbReference>
<feature type="domain" description="RNA polymerase sigma-70 region 2" evidence="6">
    <location>
        <begin position="51"/>
        <end position="120"/>
    </location>
</feature>
<dbReference type="Pfam" id="PF04542">
    <property type="entry name" value="Sigma70_r2"/>
    <property type="match status" value="1"/>
</dbReference>
<dbReference type="NCBIfam" id="TIGR02980">
    <property type="entry name" value="SigBFG"/>
    <property type="match status" value="1"/>
</dbReference>
<evidence type="ECO:0000256" key="3">
    <source>
        <dbReference type="ARBA" id="ARBA00023125"/>
    </source>
</evidence>
<evidence type="ECO:0000313" key="9">
    <source>
        <dbReference type="Proteomes" id="UP000778578"/>
    </source>
</evidence>
<dbReference type="InterPro" id="IPR007630">
    <property type="entry name" value="RNA_pol_sigma70_r4"/>
</dbReference>
<dbReference type="InterPro" id="IPR007627">
    <property type="entry name" value="RNA_pol_sigma70_r2"/>
</dbReference>
<evidence type="ECO:0000259" key="6">
    <source>
        <dbReference type="Pfam" id="PF04542"/>
    </source>
</evidence>
<evidence type="ECO:0000256" key="2">
    <source>
        <dbReference type="ARBA" id="ARBA00023082"/>
    </source>
</evidence>
<dbReference type="InterPro" id="IPR014284">
    <property type="entry name" value="RNA_pol_sigma-70_dom"/>
</dbReference>
<organism evidence="8 9">
    <name type="scientific">Actinacidiphila acidipaludis</name>
    <dbReference type="NCBI Taxonomy" id="2873382"/>
    <lineage>
        <taxon>Bacteria</taxon>
        <taxon>Bacillati</taxon>
        <taxon>Actinomycetota</taxon>
        <taxon>Actinomycetes</taxon>
        <taxon>Kitasatosporales</taxon>
        <taxon>Streptomycetaceae</taxon>
        <taxon>Actinacidiphila</taxon>
    </lineage>
</organism>
<protein>
    <submittedName>
        <fullName evidence="8">SigB/SigF/SigG family RNA polymerase sigma factor</fullName>
    </submittedName>
</protein>
<dbReference type="PRINTS" id="PR00046">
    <property type="entry name" value="SIGMA70FCT"/>
</dbReference>